<evidence type="ECO:0000313" key="4">
    <source>
        <dbReference type="Proteomes" id="UP000663828"/>
    </source>
</evidence>
<evidence type="ECO:0000313" key="3">
    <source>
        <dbReference type="EMBL" id="CAF1209201.1"/>
    </source>
</evidence>
<dbReference type="AlphaFoldDB" id="A0A814MZA5"/>
<comment type="caution">
    <text evidence="2">The sequence shown here is derived from an EMBL/GenBank/DDBJ whole genome shotgun (WGS) entry which is preliminary data.</text>
</comment>
<feature type="region of interest" description="Disordered" evidence="1">
    <location>
        <begin position="1"/>
        <end position="63"/>
    </location>
</feature>
<dbReference type="EMBL" id="CAJNOR010001848">
    <property type="protein sequence ID" value="CAF1209201.1"/>
    <property type="molecule type" value="Genomic_DNA"/>
</dbReference>
<accession>A0A814MZA5</accession>
<feature type="compositionally biased region" description="Polar residues" evidence="1">
    <location>
        <begin position="1"/>
        <end position="26"/>
    </location>
</feature>
<dbReference type="EMBL" id="CAJNOJ010000091">
    <property type="protein sequence ID" value="CAF1085771.1"/>
    <property type="molecule type" value="Genomic_DNA"/>
</dbReference>
<keyword evidence="4" id="KW-1185">Reference proteome</keyword>
<evidence type="ECO:0000313" key="2">
    <source>
        <dbReference type="EMBL" id="CAF1085771.1"/>
    </source>
</evidence>
<sequence length="127" mass="14142">MNNIIAQEDANSSTEENCSMTPNIGSSGEIGNRSSPYSDKSFDRINQTTSSDGSNIRMQSSTPVYDPNIPIGYQLHYFPYTIERLIGIVGTLNRNINQLNQDMQHLKTNFCYQRIGSVNGDSQGKND</sequence>
<feature type="compositionally biased region" description="Polar residues" evidence="1">
    <location>
        <begin position="32"/>
        <end position="63"/>
    </location>
</feature>
<dbReference type="Proteomes" id="UP000663852">
    <property type="component" value="Unassembled WGS sequence"/>
</dbReference>
<evidence type="ECO:0000313" key="5">
    <source>
        <dbReference type="Proteomes" id="UP000663852"/>
    </source>
</evidence>
<reference evidence="2" key="1">
    <citation type="submission" date="2021-02" db="EMBL/GenBank/DDBJ databases">
        <authorList>
            <person name="Nowell W R."/>
        </authorList>
    </citation>
    <scope>NUCLEOTIDE SEQUENCE</scope>
</reference>
<gene>
    <name evidence="2" type="ORF">EDS130_LOCUS19215</name>
    <name evidence="3" type="ORF">XAT740_LOCUS24098</name>
</gene>
<evidence type="ECO:0000256" key="1">
    <source>
        <dbReference type="SAM" id="MobiDB-lite"/>
    </source>
</evidence>
<organism evidence="2 5">
    <name type="scientific">Adineta ricciae</name>
    <name type="common">Rotifer</name>
    <dbReference type="NCBI Taxonomy" id="249248"/>
    <lineage>
        <taxon>Eukaryota</taxon>
        <taxon>Metazoa</taxon>
        <taxon>Spiralia</taxon>
        <taxon>Gnathifera</taxon>
        <taxon>Rotifera</taxon>
        <taxon>Eurotatoria</taxon>
        <taxon>Bdelloidea</taxon>
        <taxon>Adinetida</taxon>
        <taxon>Adinetidae</taxon>
        <taxon>Adineta</taxon>
    </lineage>
</organism>
<dbReference type="Proteomes" id="UP000663828">
    <property type="component" value="Unassembled WGS sequence"/>
</dbReference>
<protein>
    <submittedName>
        <fullName evidence="2">Uncharacterized protein</fullName>
    </submittedName>
</protein>
<proteinExistence type="predicted"/>
<name>A0A814MZA5_ADIRI</name>
<dbReference type="OrthoDB" id="10312073at2759"/>